<dbReference type="EnsemblBacteria" id="CAD73730">
    <property type="protein sequence ID" value="CAD73730"/>
    <property type="gene ID" value="RB4349"/>
</dbReference>
<dbReference type="KEGG" id="rba:RB4349"/>
<dbReference type="HOGENOM" id="CLU_3065584_0_0_0"/>
<evidence type="ECO:0000313" key="2">
    <source>
        <dbReference type="Proteomes" id="UP000001025"/>
    </source>
</evidence>
<reference evidence="1 2" key="1">
    <citation type="journal article" date="2003" name="Proc. Natl. Acad. Sci. U.S.A.">
        <title>Complete genome sequence of the marine planctomycete Pirellula sp. strain 1.</title>
        <authorList>
            <person name="Gloeckner F.O."/>
            <person name="Kube M."/>
            <person name="Bauer M."/>
            <person name="Teeling H."/>
            <person name="Lombardot T."/>
            <person name="Ludwig W."/>
            <person name="Gade D."/>
            <person name="Beck A."/>
            <person name="Borzym K."/>
            <person name="Heitmann K."/>
            <person name="Rabus R."/>
            <person name="Schlesner H."/>
            <person name="Amann R."/>
            <person name="Reinhardt R."/>
        </authorList>
    </citation>
    <scope>NUCLEOTIDE SEQUENCE [LARGE SCALE GENOMIC DNA]</scope>
    <source>
        <strain evidence="2">DSM 10527 / NCIMB 13988 / SH1</strain>
    </source>
</reference>
<proteinExistence type="predicted"/>
<organism evidence="1 2">
    <name type="scientific">Rhodopirellula baltica (strain DSM 10527 / NCIMB 13988 / SH1)</name>
    <dbReference type="NCBI Taxonomy" id="243090"/>
    <lineage>
        <taxon>Bacteria</taxon>
        <taxon>Pseudomonadati</taxon>
        <taxon>Planctomycetota</taxon>
        <taxon>Planctomycetia</taxon>
        <taxon>Pirellulales</taxon>
        <taxon>Pirellulaceae</taxon>
        <taxon>Rhodopirellula</taxon>
    </lineage>
</organism>
<name>Q7USR6_RHOBA</name>
<dbReference type="InParanoid" id="Q7USR6"/>
<dbReference type="EMBL" id="BX294140">
    <property type="protein sequence ID" value="CAD73730.1"/>
    <property type="molecule type" value="Genomic_DNA"/>
</dbReference>
<gene>
    <name evidence="1" type="ordered locus">RB4349</name>
</gene>
<accession>Q7USR6</accession>
<dbReference type="Proteomes" id="UP000001025">
    <property type="component" value="Chromosome"/>
</dbReference>
<evidence type="ECO:0000313" key="1">
    <source>
        <dbReference type="EMBL" id="CAD73730.1"/>
    </source>
</evidence>
<dbReference type="AlphaFoldDB" id="Q7USR6"/>
<protein>
    <submittedName>
        <fullName evidence="1">Uncharacterized protein</fullName>
    </submittedName>
</protein>
<dbReference type="STRING" id="243090.RB4349"/>
<sequence>MVWALRIWYKQLQAGRLYHFWLRLKLEQNVVGANKKPCHGTWLSLFGLETEMI</sequence>
<keyword evidence="2" id="KW-1185">Reference proteome</keyword>